<feature type="domain" description="ABC3 transporter permease C-terminal" evidence="7">
    <location>
        <begin position="705"/>
        <end position="818"/>
    </location>
</feature>
<feature type="transmembrane region" description="Helical" evidence="6">
    <location>
        <begin position="394"/>
        <end position="413"/>
    </location>
</feature>
<sequence>MPTICFNGKTMHKLNWRLFYRSFQAGEYRTLLAALIIAIAALTAVGLLSARMEKLLALEANDLLAADAVISSDHAISPHYRQQAEHSGLNTAETAVFPSMAGFNGQVMLSSVKAVSHAYPLRGQLKLAPDGHVSTAPKAGTAYADARLAATLKLKLGDTLEVGQLKLKLAALIEREPDTAMDFSGLQPRLMINQQDLAASGLLGFGSRVKYRLLVAGPPAMIDSWQQAVKPKLMRGEKLEDVKDARPEVKTALERAERFLRLTSLLAGCLAAMAILLAARRFATRHFDTVALLRTLGASRDMVRTLLLSQLALLTLAASVIGGLLGWGAQSLLVLSIRDRLPAALPDGTLLPWLVASLLGFILLMGSAGPMLLALANTPPLRVLRHELEPKASLILQWALTLFALLLLLWWIAAEAKLALMVGAGIMATLLLAGGSGLGLLWFLPRILPEHPIRLALRQLLRRPGLAFAQLGALAIGLSGIWLLTVVEGDLLKTWQSRVPADAPNHFALNIQPDQTAAFQQQFINRHLPAPALQSMIRGRWTMQNKQAIKPESFQEDRAKHLAEREFNLSWGDILSADNRIVAGQPLDESQPGFSVEAKLATTLNIRLGDMLSFDIAGTTVTAPVLNLREVNWDSFRVNFFVVASKALVADLPASLITSFHLGEGQKTIIPELVQALPNVTIIDVGQVLAEVRRILDLSAAALRLVFLFCIAAGVTVLFAALDTTETERAREAAILRALGATSRKLRSVWLTESLLVGGVAGLIAGLMASAGGMIIGQELLKLPLAFNYWLPFASLLAGAAITALAVLRRLHKLSKTSPVVLLRDAG</sequence>
<feature type="transmembrane region" description="Helical" evidence="6">
    <location>
        <begin position="701"/>
        <end position="722"/>
    </location>
</feature>
<protein>
    <submittedName>
        <fullName evidence="8">FtsX-like permease family protein</fullName>
    </submittedName>
</protein>
<feature type="transmembrane region" description="Helical" evidence="6">
    <location>
        <begin position="306"/>
        <end position="330"/>
    </location>
</feature>
<dbReference type="InterPro" id="IPR038766">
    <property type="entry name" value="Membrane_comp_ABC_pdt"/>
</dbReference>
<evidence type="ECO:0000256" key="4">
    <source>
        <dbReference type="ARBA" id="ARBA00022989"/>
    </source>
</evidence>
<evidence type="ECO:0000256" key="1">
    <source>
        <dbReference type="ARBA" id="ARBA00004651"/>
    </source>
</evidence>
<evidence type="ECO:0000259" key="7">
    <source>
        <dbReference type="Pfam" id="PF02687"/>
    </source>
</evidence>
<dbReference type="EMBL" id="CP034433">
    <property type="protein sequence ID" value="AZN35081.1"/>
    <property type="molecule type" value="Genomic_DNA"/>
</dbReference>
<evidence type="ECO:0000313" key="8">
    <source>
        <dbReference type="EMBL" id="AZN35081.1"/>
    </source>
</evidence>
<evidence type="ECO:0000256" key="2">
    <source>
        <dbReference type="ARBA" id="ARBA00022475"/>
    </source>
</evidence>
<feature type="transmembrane region" description="Helical" evidence="6">
    <location>
        <begin position="350"/>
        <end position="373"/>
    </location>
</feature>
<evidence type="ECO:0000256" key="5">
    <source>
        <dbReference type="ARBA" id="ARBA00023136"/>
    </source>
</evidence>
<dbReference type="GO" id="GO:0005886">
    <property type="term" value="C:plasma membrane"/>
    <property type="evidence" value="ECO:0007669"/>
    <property type="project" value="UniProtKB-SubCell"/>
</dbReference>
<keyword evidence="9" id="KW-1185">Reference proteome</keyword>
<dbReference type="InterPro" id="IPR003838">
    <property type="entry name" value="ABC3_permease_C"/>
</dbReference>
<feature type="transmembrane region" description="Helical" evidence="6">
    <location>
        <begin position="419"/>
        <end position="444"/>
    </location>
</feature>
<name>A0A3S8ZP00_9NEIS</name>
<dbReference type="PANTHER" id="PTHR30287">
    <property type="entry name" value="MEMBRANE COMPONENT OF PREDICTED ABC SUPERFAMILY METABOLITE UPTAKE TRANSPORTER"/>
    <property type="match status" value="1"/>
</dbReference>
<keyword evidence="2" id="KW-1003">Cell membrane</keyword>
<dbReference type="AlphaFoldDB" id="A0A3S8ZP00"/>
<keyword evidence="4 6" id="KW-1133">Transmembrane helix</keyword>
<dbReference type="OrthoDB" id="5292592at2"/>
<proteinExistence type="predicted"/>
<keyword evidence="3 6" id="KW-0812">Transmembrane</keyword>
<keyword evidence="5 6" id="KW-0472">Membrane</keyword>
<evidence type="ECO:0000256" key="6">
    <source>
        <dbReference type="SAM" id="Phobius"/>
    </source>
</evidence>
<feature type="domain" description="ABC3 transporter permease C-terminal" evidence="7">
    <location>
        <begin position="264"/>
        <end position="379"/>
    </location>
</feature>
<gene>
    <name evidence="8" type="ORF">EJO50_00395</name>
</gene>
<dbReference type="KEGG" id="iod:EJO50_00395"/>
<reference evidence="8 9" key="1">
    <citation type="submission" date="2018-12" db="EMBL/GenBank/DDBJ databases">
        <title>Complete genome sequence of Iodobacter sp. H11R3.</title>
        <authorList>
            <person name="Bae J.-W."/>
        </authorList>
    </citation>
    <scope>NUCLEOTIDE SEQUENCE [LARGE SCALE GENOMIC DNA]</scope>
    <source>
        <strain evidence="8 9">H11R3</strain>
    </source>
</reference>
<feature type="transmembrane region" description="Helical" evidence="6">
    <location>
        <begin position="465"/>
        <end position="484"/>
    </location>
</feature>
<accession>A0A3S8ZP00</accession>
<feature type="transmembrane region" description="Helical" evidence="6">
    <location>
        <begin position="259"/>
        <end position="279"/>
    </location>
</feature>
<feature type="transmembrane region" description="Helical" evidence="6">
    <location>
        <begin position="789"/>
        <end position="808"/>
    </location>
</feature>
<dbReference type="Proteomes" id="UP000282438">
    <property type="component" value="Chromosome"/>
</dbReference>
<comment type="subcellular location">
    <subcellularLocation>
        <location evidence="1">Cell membrane</location>
        <topology evidence="1">Multi-pass membrane protein</topology>
    </subcellularLocation>
</comment>
<dbReference type="Pfam" id="PF02687">
    <property type="entry name" value="FtsX"/>
    <property type="match status" value="2"/>
</dbReference>
<dbReference type="PANTHER" id="PTHR30287:SF1">
    <property type="entry name" value="INNER MEMBRANE PROTEIN"/>
    <property type="match status" value="1"/>
</dbReference>
<organism evidence="8 9">
    <name type="scientific">Iodobacter ciconiae</name>
    <dbReference type="NCBI Taxonomy" id="2496266"/>
    <lineage>
        <taxon>Bacteria</taxon>
        <taxon>Pseudomonadati</taxon>
        <taxon>Pseudomonadota</taxon>
        <taxon>Betaproteobacteria</taxon>
        <taxon>Neisseriales</taxon>
        <taxon>Chitinibacteraceae</taxon>
        <taxon>Iodobacter</taxon>
    </lineage>
</organism>
<evidence type="ECO:0000256" key="3">
    <source>
        <dbReference type="ARBA" id="ARBA00022692"/>
    </source>
</evidence>
<feature type="transmembrane region" description="Helical" evidence="6">
    <location>
        <begin position="754"/>
        <end position="777"/>
    </location>
</feature>
<evidence type="ECO:0000313" key="9">
    <source>
        <dbReference type="Proteomes" id="UP000282438"/>
    </source>
</evidence>